<feature type="region of interest" description="Disordered" evidence="2">
    <location>
        <begin position="780"/>
        <end position="799"/>
    </location>
</feature>
<keyword evidence="5" id="KW-1185">Reference proteome</keyword>
<dbReference type="SUPFAM" id="SSF81296">
    <property type="entry name" value="E set domains"/>
    <property type="match status" value="1"/>
</dbReference>
<name>A0ABP4XY42_9MICO</name>
<evidence type="ECO:0000259" key="3">
    <source>
        <dbReference type="SMART" id="SM00642"/>
    </source>
</evidence>
<dbReference type="Gene3D" id="3.20.20.80">
    <property type="entry name" value="Glycosidases"/>
    <property type="match status" value="1"/>
</dbReference>
<dbReference type="InterPro" id="IPR004193">
    <property type="entry name" value="Glyco_hydro_13_N"/>
</dbReference>
<dbReference type="InterPro" id="IPR013780">
    <property type="entry name" value="Glyco_hydro_b"/>
</dbReference>
<dbReference type="EMBL" id="BAAAPO010000026">
    <property type="protein sequence ID" value="GAA1792580.1"/>
    <property type="molecule type" value="Genomic_DNA"/>
</dbReference>
<evidence type="ECO:0000256" key="1">
    <source>
        <dbReference type="ARBA" id="ARBA00008061"/>
    </source>
</evidence>
<dbReference type="SUPFAM" id="SSF51011">
    <property type="entry name" value="Glycosyl hydrolase domain"/>
    <property type="match status" value="1"/>
</dbReference>
<sequence>MTSHPIAGMPAALDADTWAGANWPLGAHYDAASSSTTFAVAAPSAARVRLDLYSRPTGTEPVSTVDLHRGEDGIWRSRMGGVGAGAHYGYRVWGPGWEVDPAWTPGSTAGFVSDLGPRGERFNPNKLLTDPYAREISHSPASPAVVEAGADGGVFGWGPRDYRGKALREWDTGPYAPKAIVVADATSTGTTPRIEAQDAVVYEAHVRNLTLHPSARQLASHLRAMPGFGAVGDIPERLQGTYAGAALLAPYLKALGVTAIELLPVHESSGSELHTSGASNHWGYMTLGFFAPNRQYAADQSPGGPTREFKAMVADFHEAGIEVYLDVVYNHTGEGGTWGDLDTVGFTSFGGFSTTDYYVLTDEGVLVDGATGCGNQTDLSSPVTQRLVLESLAYWCDEMGVDGFRFDLAPVLGRMPDAAPREAWDHQRRFFTDHPLLLAIRDFANAREIEVIAEAWDLWGYEVGNFPDGWAEWNGRYRDGVRRFLKGDGNTGDFMAMMNGDYQGFRDQGGPQRSINFVTAHDGFCLLDLVGYDGKLNGQPWPFGPSDGGSDSNDSWGSGGNQALVRQRMRNFVVALFLARGVPMLCSGDEFARTQNGNNNPYNLNTIGMWNNWSAVATNAPTQVPVGVDGAAYHDTFGTAGSPAGVNPQLVFTTFLATLRRDHPGLRQRSYGDDELGGDDVSYVYFQPDAADHPANGDRALRLWIDGTAVGAADLLVLINMADEPVRFGVPAGPETVAWRRIIDTATHFEAGYNCWSLAKSDVIAGDYVAAPWSIVVLSEGPPGSEQPEHSPDGPPASSMITEVADVIVDTVRDWFRRKR</sequence>
<proteinExistence type="inferred from homology"/>
<dbReference type="RefSeq" id="WP_344083489.1">
    <property type="nucleotide sequence ID" value="NZ_BAAAPO010000026.1"/>
</dbReference>
<dbReference type="Gene3D" id="2.60.40.10">
    <property type="entry name" value="Immunoglobulins"/>
    <property type="match status" value="1"/>
</dbReference>
<evidence type="ECO:0000313" key="4">
    <source>
        <dbReference type="EMBL" id="GAA1792580.1"/>
    </source>
</evidence>
<dbReference type="PANTHER" id="PTHR43002">
    <property type="entry name" value="GLYCOGEN DEBRANCHING ENZYME"/>
    <property type="match status" value="1"/>
</dbReference>
<organism evidence="4 5">
    <name type="scientific">Nostocoides veronense</name>
    <dbReference type="NCBI Taxonomy" id="330836"/>
    <lineage>
        <taxon>Bacteria</taxon>
        <taxon>Bacillati</taxon>
        <taxon>Actinomycetota</taxon>
        <taxon>Actinomycetes</taxon>
        <taxon>Micrococcales</taxon>
        <taxon>Intrasporangiaceae</taxon>
        <taxon>Nostocoides</taxon>
    </lineage>
</organism>
<feature type="region of interest" description="Disordered" evidence="2">
    <location>
        <begin position="540"/>
        <end position="559"/>
    </location>
</feature>
<dbReference type="SUPFAM" id="SSF51445">
    <property type="entry name" value="(Trans)glycosidases"/>
    <property type="match status" value="1"/>
</dbReference>
<protein>
    <submittedName>
        <fullName evidence="4">Glycogen debranching protein GlgX</fullName>
    </submittedName>
</protein>
<evidence type="ECO:0000313" key="5">
    <source>
        <dbReference type="Proteomes" id="UP001499938"/>
    </source>
</evidence>
<dbReference type="Gene3D" id="2.60.40.1180">
    <property type="entry name" value="Golgi alpha-mannosidase II"/>
    <property type="match status" value="1"/>
</dbReference>
<dbReference type="InterPro" id="IPR017853">
    <property type="entry name" value="GH"/>
</dbReference>
<dbReference type="InterPro" id="IPR006047">
    <property type="entry name" value="GH13_cat_dom"/>
</dbReference>
<comment type="caution">
    <text evidence="4">The sequence shown here is derived from an EMBL/GenBank/DDBJ whole genome shotgun (WGS) entry which is preliminary data.</text>
</comment>
<dbReference type="Pfam" id="PF02922">
    <property type="entry name" value="CBM_48"/>
    <property type="match status" value="1"/>
</dbReference>
<dbReference type="InterPro" id="IPR014756">
    <property type="entry name" value="Ig_E-set"/>
</dbReference>
<dbReference type="CDD" id="cd02856">
    <property type="entry name" value="E_set_GDE_Isoamylase_N"/>
    <property type="match status" value="1"/>
</dbReference>
<dbReference type="Pfam" id="PF00128">
    <property type="entry name" value="Alpha-amylase"/>
    <property type="match status" value="1"/>
</dbReference>
<comment type="similarity">
    <text evidence="1">Belongs to the glycosyl hydrolase 13 family.</text>
</comment>
<gene>
    <name evidence="4" type="primary">glgX_1</name>
    <name evidence="4" type="ORF">GCM10009811_16790</name>
</gene>
<reference evidence="5" key="1">
    <citation type="journal article" date="2019" name="Int. J. Syst. Evol. Microbiol.">
        <title>The Global Catalogue of Microorganisms (GCM) 10K type strain sequencing project: providing services to taxonomists for standard genome sequencing and annotation.</title>
        <authorList>
            <consortium name="The Broad Institute Genomics Platform"/>
            <consortium name="The Broad Institute Genome Sequencing Center for Infectious Disease"/>
            <person name="Wu L."/>
            <person name="Ma J."/>
        </authorList>
    </citation>
    <scope>NUCLEOTIDE SEQUENCE [LARGE SCALE GENOMIC DNA]</scope>
    <source>
        <strain evidence="5">JCM 15592</strain>
    </source>
</reference>
<dbReference type="Proteomes" id="UP001499938">
    <property type="component" value="Unassembled WGS sequence"/>
</dbReference>
<accession>A0ABP4XY42</accession>
<evidence type="ECO:0000256" key="2">
    <source>
        <dbReference type="SAM" id="MobiDB-lite"/>
    </source>
</evidence>
<dbReference type="InterPro" id="IPR013783">
    <property type="entry name" value="Ig-like_fold"/>
</dbReference>
<feature type="domain" description="Glycosyl hydrolase family 13 catalytic" evidence="3">
    <location>
        <begin position="232"/>
        <end position="617"/>
    </location>
</feature>
<dbReference type="InterPro" id="IPR044505">
    <property type="entry name" value="GlgX_Isoamylase_N_E_set"/>
</dbReference>
<dbReference type="SMART" id="SM00642">
    <property type="entry name" value="Aamy"/>
    <property type="match status" value="1"/>
</dbReference>